<gene>
    <name evidence="2" type="ORF">NESM_000431900</name>
</gene>
<dbReference type="GO" id="GO:0035658">
    <property type="term" value="C:Mon1-Ccz1 complex"/>
    <property type="evidence" value="ECO:0007669"/>
    <property type="project" value="InterPro"/>
</dbReference>
<organism evidence="2 3">
    <name type="scientific">Novymonas esmeraldas</name>
    <dbReference type="NCBI Taxonomy" id="1808958"/>
    <lineage>
        <taxon>Eukaryota</taxon>
        <taxon>Discoba</taxon>
        <taxon>Euglenozoa</taxon>
        <taxon>Kinetoplastea</taxon>
        <taxon>Metakinetoplastina</taxon>
        <taxon>Trypanosomatida</taxon>
        <taxon>Trypanosomatidae</taxon>
        <taxon>Novymonas</taxon>
    </lineage>
</organism>
<keyword evidence="3" id="KW-1185">Reference proteome</keyword>
<dbReference type="PANTHER" id="PTHR12897:SF4">
    <property type="entry name" value="REGULATOR OF MON1-CCZ1 COMPLEX"/>
    <property type="match status" value="1"/>
</dbReference>
<evidence type="ECO:0000313" key="2">
    <source>
        <dbReference type="EMBL" id="KAK7195087.1"/>
    </source>
</evidence>
<dbReference type="GO" id="GO:0010506">
    <property type="term" value="P:regulation of autophagy"/>
    <property type="evidence" value="ECO:0007669"/>
    <property type="project" value="InterPro"/>
</dbReference>
<dbReference type="GO" id="GO:0031902">
    <property type="term" value="C:late endosome membrane"/>
    <property type="evidence" value="ECO:0007669"/>
    <property type="project" value="TreeGrafter"/>
</dbReference>
<feature type="compositionally biased region" description="Low complexity" evidence="1">
    <location>
        <begin position="323"/>
        <end position="334"/>
    </location>
</feature>
<comment type="caution">
    <text evidence="2">The sequence shown here is derived from an EMBL/GenBank/DDBJ whole genome shotgun (WGS) entry which is preliminary data.</text>
</comment>
<name>A0AAW0EP71_9TRYP</name>
<sequence length="1306" mass="135727">MMSTGDGDRGGESTFDAPSLIHVTAPLPSSVALLGLSLADASTSMSTAATAAAAADGTTRAPSSPSPSFRVRAMYVDDVAEDVILVCEDGITLFVPLHWGDDAAASAAAAPPLHRAASTTTTAAAAACLRTATSAQMWSPPPGAPLCGGSASTSELCLPRRLPAPHEELRRAPSALVAVPVAAPRAMTAGGGSAAAATSVSSSEATPEQPPVMAVYIMECAVLPEGVDCIEASAIPLSRTLAQVLCCPNTLRFREAWYPLRLFCWCCGRNSGVAPRRAGEATPASSPAVEDHHLLCVSSIAVELVRVRRGGTGASPSAPPSPYTSATPSSLLTPSDDDDRACRESAPPTTLASSSAAHRDGSIGGDALRVSTTVLQRVTTRTDWCVFSPRSRVVLCINRARPSVVKPFEVRASPVVHHEQRKTVSGTPAAPPALQTWAELSLSESLCASLHLHCAAGAAASTVSAPAELPLALLQSPHSAARLSAVLGVLTMYGQTLVYHVTSGGGDPVVLLYMHLPTDHAPAASLTHTGGDAFVCVARLSVTEVTSPARLLSRTVTPASSMPAPLCVQVVDNLLVVHVPETAQSAVYDLADRGATVSHVRANANEGGATATWRRTGQPPPTSRHYVLWAAASAASRAWARRRDSSPNSSAAAPASAAGTAAIATVAVRRDGGAVQRPAPSPTMASMVAALTSSVLELTAGDALAAAAAPTAASTAPLLLPLYCCAVTGDNEDATPVSYRDLLWLTESRVPLALNVSDGMLHLCCVDTARVAEWRLLTQMSHGTADADADADAPPCDHAVAAVCAYVSLVCRRQKPFATASVSGGGVFLPFLEEVTRQIVGLLDGADDGVPAASAAAAAADHVQVDVLRYVFDTAASGGRDTDMVQLQTLWSSLLECVTVESELVARCVAATAPPPSSFSCECEATGDTTAALQQLVVQHVFAPVWSALQQSSSSPPPLHGRQRLEGLLCEYVRQLHSIGAAIGPQLHYLLLRVVLSDAGDTPVDSASAHPPSNTTTAAAAARRVNDLLRLGTVERSDTTARWLLDWWGRCHLVAAAAAAAACPVADEDTADVVHPASPAGGGAAEELDFVFQEAVRLLESCGALLEVAEAFSWRSDFTAAAAVLQRVPRHCSPATVPVVVPWPAPSHHRQTRLLSWDSLALAVLDGTWQSVRWAEEALYMHTCGAALAPAAQGYTTAAATATAAAATTERTSATSHSWTLHALQKRVGAAHRVYVAVATMLLGHPTSTPSSPTYEAAHRTQESAVVADDAAHLAGLYQAHEVRYEKLRRQMEDNWQTLRRRGGCA</sequence>
<protein>
    <submittedName>
        <fullName evidence="2">Uncharacterized protein</fullName>
    </submittedName>
</protein>
<evidence type="ECO:0000256" key="1">
    <source>
        <dbReference type="SAM" id="MobiDB-lite"/>
    </source>
</evidence>
<dbReference type="InterPro" id="IPR040371">
    <property type="entry name" value="RMC1"/>
</dbReference>
<feature type="compositionally biased region" description="Low complexity" evidence="1">
    <location>
        <begin position="345"/>
        <end position="356"/>
    </location>
</feature>
<dbReference type="EMBL" id="JAECZO010000047">
    <property type="protein sequence ID" value="KAK7195087.1"/>
    <property type="molecule type" value="Genomic_DNA"/>
</dbReference>
<dbReference type="GO" id="GO:0005765">
    <property type="term" value="C:lysosomal membrane"/>
    <property type="evidence" value="ECO:0007669"/>
    <property type="project" value="TreeGrafter"/>
</dbReference>
<dbReference type="PANTHER" id="PTHR12897">
    <property type="entry name" value="COLON CANCER-ASSOCIATED PROTEIN MIC1"/>
    <property type="match status" value="1"/>
</dbReference>
<evidence type="ECO:0000313" key="3">
    <source>
        <dbReference type="Proteomes" id="UP001430356"/>
    </source>
</evidence>
<proteinExistence type="predicted"/>
<dbReference type="Proteomes" id="UP001430356">
    <property type="component" value="Unassembled WGS sequence"/>
</dbReference>
<reference evidence="2 3" key="1">
    <citation type="journal article" date="2021" name="MBio">
        <title>A New Model Trypanosomatid, Novymonas esmeraldas: Genomic Perception of Its 'Candidatus Pandoraea novymonadis' Endosymbiont.</title>
        <authorList>
            <person name="Zakharova A."/>
            <person name="Saura A."/>
            <person name="Butenko A."/>
            <person name="Podesvova L."/>
            <person name="Warmusova S."/>
            <person name="Kostygov A.Y."/>
            <person name="Nenarokova A."/>
            <person name="Lukes J."/>
            <person name="Opperdoes F.R."/>
            <person name="Yurchenko V."/>
        </authorList>
    </citation>
    <scope>NUCLEOTIDE SEQUENCE [LARGE SCALE GENOMIC DNA]</scope>
    <source>
        <strain evidence="2 3">E262AT.01</strain>
    </source>
</reference>
<accession>A0AAW0EP71</accession>
<feature type="region of interest" description="Disordered" evidence="1">
    <location>
        <begin position="311"/>
        <end position="363"/>
    </location>
</feature>